<protein>
    <submittedName>
        <fullName evidence="2">Uncharacterized protein</fullName>
    </submittedName>
</protein>
<reference evidence="2 3" key="1">
    <citation type="journal article" date="2010" name="Nature">
        <title>The Ectocarpus genome and the independent evolution of multicellularity in brown algae.</title>
        <authorList>
            <person name="Cock J.M."/>
            <person name="Sterck L."/>
            <person name="Rouze P."/>
            <person name="Scornet D."/>
            <person name="Allen A.E."/>
            <person name="Amoutzias G."/>
            <person name="Anthouard V."/>
            <person name="Artiguenave F."/>
            <person name="Aury J.M."/>
            <person name="Badger J.H."/>
            <person name="Beszteri B."/>
            <person name="Billiau K."/>
            <person name="Bonnet E."/>
            <person name="Bothwell J.H."/>
            <person name="Bowler C."/>
            <person name="Boyen C."/>
            <person name="Brownlee C."/>
            <person name="Carrano C.J."/>
            <person name="Charrier B."/>
            <person name="Cho G.Y."/>
            <person name="Coelho S.M."/>
            <person name="Collen J."/>
            <person name="Corre E."/>
            <person name="Da Silva C."/>
            <person name="Delage L."/>
            <person name="Delaroque N."/>
            <person name="Dittami S.M."/>
            <person name="Doulbeau S."/>
            <person name="Elias M."/>
            <person name="Farnham G."/>
            <person name="Gachon C.M."/>
            <person name="Gschloessl B."/>
            <person name="Heesch S."/>
            <person name="Jabbari K."/>
            <person name="Jubin C."/>
            <person name="Kawai H."/>
            <person name="Kimura K."/>
            <person name="Kloareg B."/>
            <person name="Kupper F.C."/>
            <person name="Lang D."/>
            <person name="Le Bail A."/>
            <person name="Leblanc C."/>
            <person name="Lerouge P."/>
            <person name="Lohr M."/>
            <person name="Lopez P.J."/>
            <person name="Martens C."/>
            <person name="Maumus F."/>
            <person name="Michel G."/>
            <person name="Miranda-Saavedra D."/>
            <person name="Morales J."/>
            <person name="Moreau H."/>
            <person name="Motomura T."/>
            <person name="Nagasato C."/>
            <person name="Napoli C.A."/>
            <person name="Nelson D.R."/>
            <person name="Nyvall-Collen P."/>
            <person name="Peters A.F."/>
            <person name="Pommier C."/>
            <person name="Potin P."/>
            <person name="Poulain J."/>
            <person name="Quesneville H."/>
            <person name="Read B."/>
            <person name="Rensing S.A."/>
            <person name="Ritter A."/>
            <person name="Rousvoal S."/>
            <person name="Samanta M."/>
            <person name="Samson G."/>
            <person name="Schroeder D.C."/>
            <person name="Segurens B."/>
            <person name="Strittmatter M."/>
            <person name="Tonon T."/>
            <person name="Tregear J.W."/>
            <person name="Valentin K."/>
            <person name="von Dassow P."/>
            <person name="Yamagishi T."/>
            <person name="Van de Peer Y."/>
            <person name="Wincker P."/>
        </authorList>
    </citation>
    <scope>NUCLEOTIDE SEQUENCE [LARGE SCALE GENOMIC DNA]</scope>
    <source>
        <strain evidence="3">Ec32 / CCAP1310/4</strain>
    </source>
</reference>
<dbReference type="AlphaFoldDB" id="D7FTD9"/>
<evidence type="ECO:0000256" key="1">
    <source>
        <dbReference type="SAM" id="MobiDB-lite"/>
    </source>
</evidence>
<dbReference type="Proteomes" id="UP000002630">
    <property type="component" value="Linkage Group LG11"/>
</dbReference>
<organism evidence="2 3">
    <name type="scientific">Ectocarpus siliculosus</name>
    <name type="common">Brown alga</name>
    <name type="synonym">Conferva siliculosa</name>
    <dbReference type="NCBI Taxonomy" id="2880"/>
    <lineage>
        <taxon>Eukaryota</taxon>
        <taxon>Sar</taxon>
        <taxon>Stramenopiles</taxon>
        <taxon>Ochrophyta</taxon>
        <taxon>PX clade</taxon>
        <taxon>Phaeophyceae</taxon>
        <taxon>Ectocarpales</taxon>
        <taxon>Ectocarpaceae</taxon>
        <taxon>Ectocarpus</taxon>
    </lineage>
</organism>
<dbReference type="EMBL" id="FN649736">
    <property type="protein sequence ID" value="CBJ48517.1"/>
    <property type="molecule type" value="Genomic_DNA"/>
</dbReference>
<keyword evidence="3" id="KW-1185">Reference proteome</keyword>
<accession>D7FTD9</accession>
<feature type="region of interest" description="Disordered" evidence="1">
    <location>
        <begin position="404"/>
        <end position="453"/>
    </location>
</feature>
<dbReference type="InParanoid" id="D7FTD9"/>
<evidence type="ECO:0000313" key="2">
    <source>
        <dbReference type="EMBL" id="CBJ48517.1"/>
    </source>
</evidence>
<feature type="region of interest" description="Disordered" evidence="1">
    <location>
        <begin position="529"/>
        <end position="548"/>
    </location>
</feature>
<evidence type="ECO:0000313" key="3">
    <source>
        <dbReference type="Proteomes" id="UP000002630"/>
    </source>
</evidence>
<name>D7FTD9_ECTSI</name>
<gene>
    <name evidence="2" type="ORF">Esi_0025_0042</name>
</gene>
<sequence>MQENGFLGDFFGCLGVLPLTTESTVRNAMVEVMMRQCGGQAYSGTGGSGMEGLAEDEEKGWSGGGALARRHTLPDHPAKCMMWCAIALGALMRGIPVEHDKNERYLSFAVNIVSKLRPEDVPKELGLMLMTTDKLRVSPCNQPPGDDLSTSCGEAVELPRVREAQHLLTPTDVSNAFLAADSLITRAFVADMMSAGAIPASGGGAAPHEENGEPVLGKSYRELGGGGVMEEGRKRMWNADVAWEDEELGNQVHREPDVPPAGSAMKLLIREALPEMASLAKTLESSDTCSGAGGVLYHGNVAYMRAIAGDLDKAFESLQACVDVVLRYPGLVRFRSHLIHCMLAASHFFNRRDMYDAMRGVYNSVGPMGYPQIPPYEEWRTIRQVCPHVLCRSMEAEILQHLDEGPGQTTNASEEPVTSEPSPGSIKSFRSGADSQSSGSPPAGLASEEQGSLAPTTATGATAVSSPLPDTPHTLATFVQDVDGNDGAATGDMPLQRGLVATAMPIPESVYSAKGDTGGVRHAGWSRAAATGEHPRSSTAAPAPGSPKIGFEWWGGEVVSGGAEMNMTDADLLDIAAAFANDEGLLEEELL</sequence>
<proteinExistence type="predicted"/>
<dbReference type="EMBL" id="FN648431">
    <property type="protein sequence ID" value="CBJ48517.1"/>
    <property type="molecule type" value="Genomic_DNA"/>
</dbReference>